<evidence type="ECO:0000256" key="1">
    <source>
        <dbReference type="SAM" id="MobiDB-lite"/>
    </source>
</evidence>
<evidence type="ECO:0000313" key="2">
    <source>
        <dbReference type="EMBL" id="MPN43215.1"/>
    </source>
</evidence>
<organism evidence="2">
    <name type="scientific">bioreactor metagenome</name>
    <dbReference type="NCBI Taxonomy" id="1076179"/>
    <lineage>
        <taxon>unclassified sequences</taxon>
        <taxon>metagenomes</taxon>
        <taxon>ecological metagenomes</taxon>
    </lineage>
</organism>
<name>A0A645HVY2_9ZZZZ</name>
<feature type="region of interest" description="Disordered" evidence="1">
    <location>
        <begin position="50"/>
        <end position="83"/>
    </location>
</feature>
<proteinExistence type="predicted"/>
<dbReference type="EMBL" id="VSSQ01101477">
    <property type="protein sequence ID" value="MPN43215.1"/>
    <property type="molecule type" value="Genomic_DNA"/>
</dbReference>
<sequence length="141" mass="15426">MHYCGPKSGTPLRVIRPAPRCHPMLRLSGRAGHGSDSGLPCQDDCYPGVLQSAKPFPEQNHRHPSPPGRHPRERGDGQCEQRDRCAALPRSALNSQYGLIWSHCVDPFLLPPSRPIARLPAGAMPTPYYCGLASLPPEHPP</sequence>
<gene>
    <name evidence="2" type="ORF">SDC9_190774</name>
</gene>
<feature type="compositionally biased region" description="Basic and acidic residues" evidence="1">
    <location>
        <begin position="73"/>
        <end position="83"/>
    </location>
</feature>
<dbReference type="AlphaFoldDB" id="A0A645HVY2"/>
<reference evidence="2" key="1">
    <citation type="submission" date="2019-08" db="EMBL/GenBank/DDBJ databases">
        <authorList>
            <person name="Kucharzyk K."/>
            <person name="Murdoch R.W."/>
            <person name="Higgins S."/>
            <person name="Loffler F."/>
        </authorList>
    </citation>
    <scope>NUCLEOTIDE SEQUENCE</scope>
</reference>
<comment type="caution">
    <text evidence="2">The sequence shown here is derived from an EMBL/GenBank/DDBJ whole genome shotgun (WGS) entry which is preliminary data.</text>
</comment>
<accession>A0A645HVY2</accession>
<protein>
    <submittedName>
        <fullName evidence="2">Uncharacterized protein</fullName>
    </submittedName>
</protein>